<accession>A0A6B5G2F2</accession>
<dbReference type="CDD" id="cd00093">
    <property type="entry name" value="HTH_XRE"/>
    <property type="match status" value="1"/>
</dbReference>
<reference evidence="6 7" key="1">
    <citation type="submission" date="2019-11" db="EMBL/GenBank/DDBJ databases">
        <title>Implementation of targeted gown and glove precautions to prevent Staphylococcus aureus acquisition in community-based nursing homes.</title>
        <authorList>
            <person name="Stine O.C."/>
        </authorList>
    </citation>
    <scope>NUCLEOTIDE SEQUENCE [LARGE SCALE GENOMIC DNA]</scope>
    <source>
        <strain evidence="3 7">S_2023.LVRQ.AN</strain>
        <strain evidence="2 6">S_4031.LGMP.AI</strain>
    </source>
</reference>
<name>A0A6B5G2F2_STAAU</name>
<evidence type="ECO:0000313" key="2">
    <source>
        <dbReference type="EMBL" id="MVI55119.1"/>
    </source>
</evidence>
<dbReference type="InterPro" id="IPR010982">
    <property type="entry name" value="Lambda_DNA-bd_dom_sf"/>
</dbReference>
<dbReference type="Proteomes" id="UP000561555">
    <property type="component" value="Unassembled WGS sequence"/>
</dbReference>
<dbReference type="AlphaFoldDB" id="A0A6B5G2F2"/>
<evidence type="ECO:0000259" key="1">
    <source>
        <dbReference type="PROSITE" id="PS50943"/>
    </source>
</evidence>
<dbReference type="Proteomes" id="UP000434412">
    <property type="component" value="Unassembled WGS sequence"/>
</dbReference>
<dbReference type="EMBL" id="JAANDN010000025">
    <property type="protein sequence ID" value="NUY67541.1"/>
    <property type="molecule type" value="Genomic_DNA"/>
</dbReference>
<evidence type="ECO:0000313" key="9">
    <source>
        <dbReference type="Proteomes" id="UP000561555"/>
    </source>
</evidence>
<evidence type="ECO:0000313" key="4">
    <source>
        <dbReference type="EMBL" id="NGK20224.1"/>
    </source>
</evidence>
<evidence type="ECO:0000313" key="5">
    <source>
        <dbReference type="EMBL" id="NUY67541.1"/>
    </source>
</evidence>
<proteinExistence type="predicted"/>
<dbReference type="Proteomes" id="UP000433366">
    <property type="component" value="Unassembled WGS sequence"/>
</dbReference>
<organism evidence="3 7">
    <name type="scientific">Staphylococcus aureus</name>
    <dbReference type="NCBI Taxonomy" id="1280"/>
    <lineage>
        <taxon>Bacteria</taxon>
        <taxon>Bacillati</taxon>
        <taxon>Bacillota</taxon>
        <taxon>Bacilli</taxon>
        <taxon>Bacillales</taxon>
        <taxon>Staphylococcaceae</taxon>
        <taxon>Staphylococcus</taxon>
    </lineage>
</organism>
<dbReference type="EMBL" id="JAAJIY010000002">
    <property type="protein sequence ID" value="NGK20224.1"/>
    <property type="molecule type" value="Genomic_DNA"/>
</dbReference>
<dbReference type="SMART" id="SM00530">
    <property type="entry name" value="HTH_XRE"/>
    <property type="match status" value="1"/>
</dbReference>
<comment type="caution">
    <text evidence="3">The sequence shown here is derived from an EMBL/GenBank/DDBJ whole genome shotgun (WGS) entry which is preliminary data.</text>
</comment>
<dbReference type="EMBL" id="WPRH01000312">
    <property type="protein sequence ID" value="MVI55119.1"/>
    <property type="molecule type" value="Genomic_DNA"/>
</dbReference>
<evidence type="ECO:0000313" key="6">
    <source>
        <dbReference type="Proteomes" id="UP000433366"/>
    </source>
</evidence>
<dbReference type="InterPro" id="IPR001387">
    <property type="entry name" value="Cro/C1-type_HTH"/>
</dbReference>
<gene>
    <name evidence="4" type="ORF">G0Z31_01640</name>
    <name evidence="2" type="ORF">GO793_04505</name>
    <name evidence="3" type="ORF">GO941_04910</name>
    <name evidence="5" type="ORF">GQX52_02525</name>
</gene>
<evidence type="ECO:0000313" key="7">
    <source>
        <dbReference type="Proteomes" id="UP000434412"/>
    </source>
</evidence>
<dbReference type="PROSITE" id="PS50943">
    <property type="entry name" value="HTH_CROC1"/>
    <property type="match status" value="1"/>
</dbReference>
<dbReference type="SUPFAM" id="SSF47413">
    <property type="entry name" value="lambda repressor-like DNA-binding domains"/>
    <property type="match status" value="1"/>
</dbReference>
<reference evidence="5 9" key="2">
    <citation type="journal article" date="2020" name="J. Antimicrob. Chemother.">
        <title>Detection of heterogeneous vancomycin intermediate resistance in MRSA isolates from Latin America.</title>
        <authorList>
            <person name="Castro B.E."/>
            <person name="Berrio M."/>
            <person name="Vargas M.L."/>
            <person name="Carvajal L.P."/>
            <person name="Millan L.V."/>
            <person name="Rios R."/>
            <person name="Hernandez A.K."/>
            <person name="Rincon S."/>
            <person name="Cubides P."/>
            <person name="Forero E."/>
            <person name="Dinh A."/>
            <person name="Seas C."/>
            <person name="Munita J.M."/>
            <person name="Arias C.A."/>
            <person name="Reyes J."/>
            <person name="Diaz L."/>
        </authorList>
    </citation>
    <scope>NUCLEOTIDE SEQUENCE [LARGE SCALE GENOMIC DNA]</scope>
    <source>
        <strain evidence="5 9">UP89</strain>
    </source>
</reference>
<reference evidence="4 8" key="3">
    <citation type="submission" date="2020-02" db="EMBL/GenBank/DDBJ databases">
        <title>Novel Insights Into The Classification of Staphylococcal Beta-Lactamases In Relation To The Cefazolin Inoculum Effect.</title>
        <authorList>
            <person name="Carvajal L.P."/>
            <person name="Rincon S."/>
            <person name="Echeverri A."/>
            <person name="Porras J."/>
            <person name="Rios R."/>
            <person name="Ordonez K."/>
            <person name="Seas C."/>
            <person name="Gomez-Villegas S."/>
            <person name="Diaz L."/>
            <person name="Arias C.A."/>
            <person name="Reyes J."/>
        </authorList>
    </citation>
    <scope>NUCLEOTIDE SEQUENCE [LARGE SCALE GENOMIC DNA]</scope>
    <source>
        <strain evidence="4 8">UP127</strain>
    </source>
</reference>
<dbReference type="Proteomes" id="UP000478431">
    <property type="component" value="Unassembled WGS sequence"/>
</dbReference>
<evidence type="ECO:0000313" key="3">
    <source>
        <dbReference type="EMBL" id="MVL44828.1"/>
    </source>
</evidence>
<evidence type="ECO:0000313" key="8">
    <source>
        <dbReference type="Proteomes" id="UP000478431"/>
    </source>
</evidence>
<dbReference type="EMBL" id="WPVZ01000328">
    <property type="protein sequence ID" value="MVL44828.1"/>
    <property type="molecule type" value="Genomic_DNA"/>
</dbReference>
<protein>
    <submittedName>
        <fullName evidence="3">Helix-turn-helix domain-containing protein</fullName>
    </submittedName>
    <submittedName>
        <fullName evidence="4">Helix-turn-helix transcriptional regulator</fullName>
    </submittedName>
</protein>
<dbReference type="Gene3D" id="1.10.260.40">
    <property type="entry name" value="lambda repressor-like DNA-binding domains"/>
    <property type="match status" value="1"/>
</dbReference>
<sequence length="215" mass="25269">MSQQSILANNIKKIRKELGLTMEEFGEKFTHKAHKSIVSKWEKGLTKPSNERLKEIAKLGNISVHQLIYGDFLGLLESIANEEIKFILDTNMCANNSFLANELSSSVSRFIFSYYERGKENFNENLFRKLLQHYLQLELDLGNRDLESLTYFAYQRTINAQELVVDYYEDSKAKEFLKDESIDEFLTTISNKYFDLLEYIDDYRVKHDLEKISEE</sequence>
<feature type="domain" description="HTH cro/C1-type" evidence="1">
    <location>
        <begin position="11"/>
        <end position="67"/>
    </location>
</feature>
<dbReference type="Pfam" id="PF01381">
    <property type="entry name" value="HTH_3"/>
    <property type="match status" value="1"/>
</dbReference>
<dbReference type="GO" id="GO:0003677">
    <property type="term" value="F:DNA binding"/>
    <property type="evidence" value="ECO:0007669"/>
    <property type="project" value="InterPro"/>
</dbReference>